<dbReference type="Proteomes" id="UP001469553">
    <property type="component" value="Unassembled WGS sequence"/>
</dbReference>
<gene>
    <name evidence="1" type="ORF">AMECASPLE_022609</name>
</gene>
<organism evidence="1 2">
    <name type="scientific">Ameca splendens</name>
    <dbReference type="NCBI Taxonomy" id="208324"/>
    <lineage>
        <taxon>Eukaryota</taxon>
        <taxon>Metazoa</taxon>
        <taxon>Chordata</taxon>
        <taxon>Craniata</taxon>
        <taxon>Vertebrata</taxon>
        <taxon>Euteleostomi</taxon>
        <taxon>Actinopterygii</taxon>
        <taxon>Neopterygii</taxon>
        <taxon>Teleostei</taxon>
        <taxon>Neoteleostei</taxon>
        <taxon>Acanthomorphata</taxon>
        <taxon>Ovalentaria</taxon>
        <taxon>Atherinomorphae</taxon>
        <taxon>Cyprinodontiformes</taxon>
        <taxon>Goodeidae</taxon>
        <taxon>Ameca</taxon>
    </lineage>
</organism>
<evidence type="ECO:0000313" key="1">
    <source>
        <dbReference type="EMBL" id="MEQ2296212.1"/>
    </source>
</evidence>
<reference evidence="1 2" key="1">
    <citation type="submission" date="2021-06" db="EMBL/GenBank/DDBJ databases">
        <authorList>
            <person name="Palmer J.M."/>
        </authorList>
    </citation>
    <scope>NUCLEOTIDE SEQUENCE [LARGE SCALE GENOMIC DNA]</scope>
    <source>
        <strain evidence="1 2">AS_MEX2019</strain>
        <tissue evidence="1">Muscle</tissue>
    </source>
</reference>
<accession>A0ABV0YR74</accession>
<sequence>MDLLVVSPKNAHIVQPVSLDRRDTLSEIHRRQRTRNVLHETIFSEERKLHLSCMITDKISLVKQTNMWIRNLISKIVNNFLINFS</sequence>
<evidence type="ECO:0000313" key="2">
    <source>
        <dbReference type="Proteomes" id="UP001469553"/>
    </source>
</evidence>
<keyword evidence="2" id="KW-1185">Reference proteome</keyword>
<name>A0ABV0YR74_9TELE</name>
<protein>
    <submittedName>
        <fullName evidence="1">Uncharacterized protein</fullName>
    </submittedName>
</protein>
<comment type="caution">
    <text evidence="1">The sequence shown here is derived from an EMBL/GenBank/DDBJ whole genome shotgun (WGS) entry which is preliminary data.</text>
</comment>
<dbReference type="EMBL" id="JAHRIP010039647">
    <property type="protein sequence ID" value="MEQ2296212.1"/>
    <property type="molecule type" value="Genomic_DNA"/>
</dbReference>
<proteinExistence type="predicted"/>